<evidence type="ECO:0000259" key="7">
    <source>
        <dbReference type="SMART" id="SM00435"/>
    </source>
</evidence>
<dbReference type="GO" id="GO:0006260">
    <property type="term" value="P:DNA replication"/>
    <property type="evidence" value="ECO:0007669"/>
    <property type="project" value="TreeGrafter"/>
</dbReference>
<evidence type="ECO:0000256" key="1">
    <source>
        <dbReference type="ARBA" id="ARBA00000213"/>
    </source>
</evidence>
<dbReference type="GO" id="GO:0006265">
    <property type="term" value="P:DNA topological change"/>
    <property type="evidence" value="ECO:0007669"/>
    <property type="project" value="UniProtKB-UniRule"/>
</dbReference>
<dbReference type="InterPro" id="IPR051062">
    <property type="entry name" value="Topoisomerase_IB"/>
</dbReference>
<feature type="active site" description="O-(3'-phospho-DNA)-tyrosine intermediate" evidence="6">
    <location>
        <position position="184"/>
    </location>
</feature>
<evidence type="ECO:0000256" key="2">
    <source>
        <dbReference type="ARBA" id="ARBA00006645"/>
    </source>
</evidence>
<dbReference type="PROSITE" id="PS52038">
    <property type="entry name" value="TOPO_IB_2"/>
    <property type="match status" value="1"/>
</dbReference>
<dbReference type="GO" id="GO:0005694">
    <property type="term" value="C:chromosome"/>
    <property type="evidence" value="ECO:0007669"/>
    <property type="project" value="InterPro"/>
</dbReference>
<accession>S6B2I9</accession>
<dbReference type="GO" id="GO:0003917">
    <property type="term" value="F:DNA topoisomerase type I (single strand cut, ATP-independent) activity"/>
    <property type="evidence" value="ECO:0007669"/>
    <property type="project" value="UniProtKB-UniRule"/>
</dbReference>
<evidence type="ECO:0000256" key="4">
    <source>
        <dbReference type="ARBA" id="ARBA00023029"/>
    </source>
</evidence>
<dbReference type="PROSITE" id="PS00176">
    <property type="entry name" value="TOPO_IB_1"/>
    <property type="match status" value="1"/>
</dbReference>
<comment type="similarity">
    <text evidence="2 6">Belongs to the type IB topoisomerase family.</text>
</comment>
<dbReference type="PANTHER" id="PTHR10290">
    <property type="entry name" value="DNA TOPOISOMERASE I"/>
    <property type="match status" value="1"/>
</dbReference>
<sequence length="225" mass="25856">MTGLTAKVFRTYNASITLCRQLRRLKVRKSLDSSLMLQPGKSDDDLDKPVLVDVTDVNELISFYNEANRRVAILCNHQRSIPKQHESSMSKMQAQAELISEEIAELQAYMKYLESNQTKPFTFESRTVDAKGNPRKAATRQGMKLEACQKKLETAMKRSKVHAIKMRIKDDNKTVALGTSKINYMDPRITVAFCKRYEVPIEKIFNKSLRTKFPWAMYAGADYIF</sequence>
<dbReference type="Gene3D" id="1.10.132.10">
    <property type="match status" value="1"/>
</dbReference>
<dbReference type="EMBL" id="AK441789">
    <property type="protein sequence ID" value="BAN65583.1"/>
    <property type="molecule type" value="mRNA"/>
</dbReference>
<dbReference type="InterPro" id="IPR011010">
    <property type="entry name" value="DNA_brk_join_enz"/>
</dbReference>
<proteinExistence type="evidence at transcript level"/>
<dbReference type="GO" id="GO:0005730">
    <property type="term" value="C:nucleolus"/>
    <property type="evidence" value="ECO:0007669"/>
    <property type="project" value="TreeGrafter"/>
</dbReference>
<dbReference type="InterPro" id="IPR001631">
    <property type="entry name" value="TopoI"/>
</dbReference>
<evidence type="ECO:0000256" key="6">
    <source>
        <dbReference type="PROSITE-ProRule" id="PRU01382"/>
    </source>
</evidence>
<keyword evidence="5 6" id="KW-0413">Isomerase</keyword>
<dbReference type="InterPro" id="IPR025834">
    <property type="entry name" value="TopoI_C_dom"/>
</dbReference>
<dbReference type="PRINTS" id="PR00416">
    <property type="entry name" value="EUTPISMRASEI"/>
</dbReference>
<dbReference type="InterPro" id="IPR013500">
    <property type="entry name" value="TopoI_cat_euk"/>
</dbReference>
<dbReference type="GO" id="GO:0003677">
    <property type="term" value="F:DNA binding"/>
    <property type="evidence" value="ECO:0007669"/>
    <property type="project" value="UniProtKB-UniRule"/>
</dbReference>
<evidence type="ECO:0000256" key="5">
    <source>
        <dbReference type="ARBA" id="ARBA00023235"/>
    </source>
</evidence>
<evidence type="ECO:0000313" key="8">
    <source>
        <dbReference type="EMBL" id="BAN65583.1"/>
    </source>
</evidence>
<dbReference type="AlphaFoldDB" id="S6B2I9"/>
<dbReference type="InterPro" id="IPR018521">
    <property type="entry name" value="TopoIB_AS"/>
</dbReference>
<dbReference type="VEuPathDB" id="PiroplasmaDB:BBOV_II007450"/>
<dbReference type="Pfam" id="PF14370">
    <property type="entry name" value="Topo_C_assoc"/>
    <property type="match status" value="1"/>
</dbReference>
<gene>
    <name evidence="8" type="primary">BBOV_II007450</name>
</gene>
<dbReference type="Pfam" id="PF01028">
    <property type="entry name" value="Topoisom_I"/>
    <property type="match status" value="1"/>
</dbReference>
<protein>
    <recommendedName>
        <fullName evidence="3">DNA topoisomerase</fullName>
        <ecNumber evidence="3">5.6.2.1</ecNumber>
    </recommendedName>
</protein>
<feature type="domain" description="DNA topoisomerase I eukaryotic-type" evidence="7">
    <location>
        <begin position="1"/>
        <end position="198"/>
    </location>
</feature>
<comment type="catalytic activity">
    <reaction evidence="1 6">
        <text>ATP-independent breakage of single-stranded DNA, followed by passage and rejoining.</text>
        <dbReference type="EC" id="5.6.2.1"/>
    </reaction>
</comment>
<organism evidence="8">
    <name type="scientific">Babesia bovis</name>
    <dbReference type="NCBI Taxonomy" id="5865"/>
    <lineage>
        <taxon>Eukaryota</taxon>
        <taxon>Sar</taxon>
        <taxon>Alveolata</taxon>
        <taxon>Apicomplexa</taxon>
        <taxon>Aconoidasida</taxon>
        <taxon>Piroplasmida</taxon>
        <taxon>Babesiidae</taxon>
        <taxon>Babesia</taxon>
    </lineage>
</organism>
<dbReference type="SUPFAM" id="SSF56349">
    <property type="entry name" value="DNA breaking-rejoining enzymes"/>
    <property type="match status" value="1"/>
</dbReference>
<dbReference type="PANTHER" id="PTHR10290:SF3">
    <property type="entry name" value="DNA TOPOISOMERASE 1"/>
    <property type="match status" value="1"/>
</dbReference>
<keyword evidence="4 6" id="KW-0799">Topoisomerase</keyword>
<dbReference type="SMART" id="SM00435">
    <property type="entry name" value="TOPEUc"/>
    <property type="match status" value="1"/>
</dbReference>
<name>S6B2I9_BABBO</name>
<keyword evidence="6" id="KW-0238">DNA-binding</keyword>
<evidence type="ECO:0000256" key="3">
    <source>
        <dbReference type="ARBA" id="ARBA00012891"/>
    </source>
</evidence>
<reference evidence="8" key="1">
    <citation type="journal article" date="2014" name="BMC Genomics">
        <title>The Babesia bovis gene and promoter model: an update from full-length EST analysis.</title>
        <authorList>
            <person name="Yamagishi J."/>
            <person name="Wakaguri H."/>
            <person name="Yokoyama N."/>
            <person name="Yamashita R."/>
            <person name="Suzuki Y."/>
            <person name="Xuan X."/>
            <person name="Igarashi I."/>
        </authorList>
    </citation>
    <scope>NUCLEOTIDE SEQUENCE</scope>
    <source>
        <strain evidence="8">Texas</strain>
    </source>
</reference>
<dbReference type="InterPro" id="IPR013499">
    <property type="entry name" value="TopoI_euk"/>
</dbReference>
<dbReference type="InterPro" id="IPR014727">
    <property type="entry name" value="TopoI_cat_a/b-sub_euk"/>
</dbReference>
<dbReference type="EC" id="5.6.2.1" evidence="3"/>
<dbReference type="GO" id="GO:0007059">
    <property type="term" value="P:chromosome segregation"/>
    <property type="evidence" value="ECO:0007669"/>
    <property type="project" value="TreeGrafter"/>
</dbReference>